<evidence type="ECO:0000259" key="9">
    <source>
        <dbReference type="PROSITE" id="PS50011"/>
    </source>
</evidence>
<comment type="catalytic activity">
    <reaction evidence="7">
        <text>L-threonyl-[protein] + ATP = O-phospho-L-threonyl-[protein] + ADP + H(+)</text>
        <dbReference type="Rhea" id="RHEA:46608"/>
        <dbReference type="Rhea" id="RHEA-COMP:11060"/>
        <dbReference type="Rhea" id="RHEA-COMP:11605"/>
        <dbReference type="ChEBI" id="CHEBI:15378"/>
        <dbReference type="ChEBI" id="CHEBI:30013"/>
        <dbReference type="ChEBI" id="CHEBI:30616"/>
        <dbReference type="ChEBI" id="CHEBI:61977"/>
        <dbReference type="ChEBI" id="CHEBI:456216"/>
        <dbReference type="EC" id="2.7.11.1"/>
    </reaction>
</comment>
<dbReference type="PROSITE" id="PS51746">
    <property type="entry name" value="PPM_2"/>
    <property type="match status" value="1"/>
</dbReference>
<keyword evidence="3 11" id="KW-0808">Transferase</keyword>
<dbReference type="EC" id="2.7.11.1" evidence="1"/>
<dbReference type="PROSITE" id="PS00108">
    <property type="entry name" value="PROTEIN_KINASE_ST"/>
    <property type="match status" value="1"/>
</dbReference>
<keyword evidence="2" id="KW-0723">Serine/threonine-protein kinase</keyword>
<feature type="domain" description="PPM-type phosphatase" evidence="10">
    <location>
        <begin position="7"/>
        <end position="238"/>
    </location>
</feature>
<dbReference type="InterPro" id="IPR000719">
    <property type="entry name" value="Prot_kinase_dom"/>
</dbReference>
<sequence>MHLDGQLILSAAQRSEAGVKPQNEDSIGISIPDTIALTTKGAVIAIADGVSAAEAGKEASETCVRNFIGDYFATPESWTVKKSAHQVLVALNRWLYGQGQSYNNAERGYISTLSVLILKSRVGHIFHVGDSRIYRVRDGELEQLTRDHATRISKEQSYLTRAMGLDVRLDVDYKSTELRRGDVFVLTTDGIHDVVADDDILALAQQPVEQYEQQCQQLIALALSRGSKDNLSCQVIRVDDLPKEDANDLQVKLTDLPFPPFLEPGMVIDGFKIEREIHASNRSQLYIVEQVATGQRYCMKTPSVNFDDDPAYIERFIMESWIGNRIDNAQVVKVANNSVGKNFLYYLTELVDGVTLGRWMESQQQATIEQLQQMLPKIIKGVRAFHRKDMLHQDIKPDNILVAADESIKIVDFGSCFVGGIAEISAPIIRDIALGTANYSAPEYMLKRTPSALSDQFSVAVIAYQMLTGEQPYQGKLEHTQSLKQFSNLKYIPAYHYNPLVPVWIDGAIKKALSISPELRYQDISEFEYDLLNPNSQFLKEVPQAWVERNPVRFWQASSAVLLVSQLIMAYYLLR</sequence>
<keyword evidence="6" id="KW-0067">ATP-binding</keyword>
<dbReference type="SUPFAM" id="SSF56112">
    <property type="entry name" value="Protein kinase-like (PK-like)"/>
    <property type="match status" value="1"/>
</dbReference>
<keyword evidence="12" id="KW-1185">Reference proteome</keyword>
<dbReference type="CDD" id="cd00143">
    <property type="entry name" value="PP2Cc"/>
    <property type="match status" value="1"/>
</dbReference>
<dbReference type="SMART" id="SM00220">
    <property type="entry name" value="S_TKc"/>
    <property type="match status" value="1"/>
</dbReference>
<evidence type="ECO:0000256" key="3">
    <source>
        <dbReference type="ARBA" id="ARBA00022679"/>
    </source>
</evidence>
<dbReference type="Proteomes" id="UP000838100">
    <property type="component" value="Unassembled WGS sequence"/>
</dbReference>
<evidence type="ECO:0000256" key="4">
    <source>
        <dbReference type="ARBA" id="ARBA00022741"/>
    </source>
</evidence>
<evidence type="ECO:0000256" key="5">
    <source>
        <dbReference type="ARBA" id="ARBA00022777"/>
    </source>
</evidence>
<dbReference type="CDD" id="cd14014">
    <property type="entry name" value="STKc_PknB_like"/>
    <property type="match status" value="1"/>
</dbReference>
<dbReference type="Gene3D" id="1.10.510.10">
    <property type="entry name" value="Transferase(Phosphotransferase) domain 1"/>
    <property type="match status" value="1"/>
</dbReference>
<keyword evidence="4" id="KW-0547">Nucleotide-binding</keyword>
<dbReference type="InterPro" id="IPR008271">
    <property type="entry name" value="Ser/Thr_kinase_AS"/>
</dbReference>
<evidence type="ECO:0000256" key="6">
    <source>
        <dbReference type="ARBA" id="ARBA00022840"/>
    </source>
</evidence>
<dbReference type="PANTHER" id="PTHR24356:SF1">
    <property type="entry name" value="SERINE_THREONINE-PROTEIN KINASE GREATWALL"/>
    <property type="match status" value="1"/>
</dbReference>
<dbReference type="RefSeq" id="WP_237443718.1">
    <property type="nucleotide sequence ID" value="NZ_CAKLPX010000001.1"/>
</dbReference>
<dbReference type="InterPro" id="IPR001932">
    <property type="entry name" value="PPM-type_phosphatase-like_dom"/>
</dbReference>
<dbReference type="InterPro" id="IPR050236">
    <property type="entry name" value="Ser_Thr_kinase_AGC"/>
</dbReference>
<evidence type="ECO:0000256" key="7">
    <source>
        <dbReference type="ARBA" id="ARBA00047899"/>
    </source>
</evidence>
<dbReference type="GO" id="GO:0004674">
    <property type="term" value="F:protein serine/threonine kinase activity"/>
    <property type="evidence" value="ECO:0007669"/>
    <property type="project" value="UniProtKB-EC"/>
</dbReference>
<evidence type="ECO:0000313" key="11">
    <source>
        <dbReference type="EMBL" id="CAH0991057.1"/>
    </source>
</evidence>
<keyword evidence="5 11" id="KW-0418">Kinase</keyword>
<dbReference type="SMART" id="SM00332">
    <property type="entry name" value="PP2Cc"/>
    <property type="match status" value="1"/>
</dbReference>
<evidence type="ECO:0000256" key="8">
    <source>
        <dbReference type="ARBA" id="ARBA00048679"/>
    </source>
</evidence>
<feature type="domain" description="Protein kinase" evidence="9">
    <location>
        <begin position="271"/>
        <end position="532"/>
    </location>
</feature>
<evidence type="ECO:0000256" key="1">
    <source>
        <dbReference type="ARBA" id="ARBA00012513"/>
    </source>
</evidence>
<organism evidence="11 12">
    <name type="scientific">Sinobacterium norvegicum</name>
    <dbReference type="NCBI Taxonomy" id="1641715"/>
    <lineage>
        <taxon>Bacteria</taxon>
        <taxon>Pseudomonadati</taxon>
        <taxon>Pseudomonadota</taxon>
        <taxon>Gammaproteobacteria</taxon>
        <taxon>Cellvibrionales</taxon>
        <taxon>Spongiibacteraceae</taxon>
        <taxon>Sinobacterium</taxon>
    </lineage>
</organism>
<dbReference type="Pfam" id="PF00069">
    <property type="entry name" value="Pkinase"/>
    <property type="match status" value="1"/>
</dbReference>
<accession>A0ABM9ACX6</accession>
<reference evidence="11" key="1">
    <citation type="submission" date="2021-12" db="EMBL/GenBank/DDBJ databases">
        <authorList>
            <person name="Rodrigo-Torres L."/>
            <person name="Arahal R. D."/>
            <person name="Lucena T."/>
        </authorList>
    </citation>
    <scope>NUCLEOTIDE SEQUENCE</scope>
    <source>
        <strain evidence="11">CECT 8267</strain>
    </source>
</reference>
<comment type="catalytic activity">
    <reaction evidence="8">
        <text>L-seryl-[protein] + ATP = O-phospho-L-seryl-[protein] + ADP + H(+)</text>
        <dbReference type="Rhea" id="RHEA:17989"/>
        <dbReference type="Rhea" id="RHEA-COMP:9863"/>
        <dbReference type="Rhea" id="RHEA-COMP:11604"/>
        <dbReference type="ChEBI" id="CHEBI:15378"/>
        <dbReference type="ChEBI" id="CHEBI:29999"/>
        <dbReference type="ChEBI" id="CHEBI:30616"/>
        <dbReference type="ChEBI" id="CHEBI:83421"/>
        <dbReference type="ChEBI" id="CHEBI:456216"/>
        <dbReference type="EC" id="2.7.11.1"/>
    </reaction>
</comment>
<evidence type="ECO:0000259" key="10">
    <source>
        <dbReference type="PROSITE" id="PS51746"/>
    </source>
</evidence>
<dbReference type="PANTHER" id="PTHR24356">
    <property type="entry name" value="SERINE/THREONINE-PROTEIN KINASE"/>
    <property type="match status" value="1"/>
</dbReference>
<comment type="caution">
    <text evidence="11">The sequence shown here is derived from an EMBL/GenBank/DDBJ whole genome shotgun (WGS) entry which is preliminary data.</text>
</comment>
<dbReference type="Gene3D" id="3.60.40.10">
    <property type="entry name" value="PPM-type phosphatase domain"/>
    <property type="match status" value="1"/>
</dbReference>
<evidence type="ECO:0000256" key="2">
    <source>
        <dbReference type="ARBA" id="ARBA00022527"/>
    </source>
</evidence>
<dbReference type="InterPro" id="IPR036457">
    <property type="entry name" value="PPM-type-like_dom_sf"/>
</dbReference>
<dbReference type="SUPFAM" id="SSF81606">
    <property type="entry name" value="PP2C-like"/>
    <property type="match status" value="1"/>
</dbReference>
<dbReference type="Pfam" id="PF13672">
    <property type="entry name" value="PP2C_2"/>
    <property type="match status" value="1"/>
</dbReference>
<dbReference type="EMBL" id="CAKLPX010000001">
    <property type="protein sequence ID" value="CAH0991057.1"/>
    <property type="molecule type" value="Genomic_DNA"/>
</dbReference>
<evidence type="ECO:0000313" key="12">
    <source>
        <dbReference type="Proteomes" id="UP000838100"/>
    </source>
</evidence>
<protein>
    <recommendedName>
        <fullName evidence="1">non-specific serine/threonine protein kinase</fullName>
        <ecNumber evidence="1">2.7.11.1</ecNumber>
    </recommendedName>
</protein>
<proteinExistence type="predicted"/>
<dbReference type="PROSITE" id="PS50011">
    <property type="entry name" value="PROTEIN_KINASE_DOM"/>
    <property type="match status" value="1"/>
</dbReference>
<gene>
    <name evidence="11" type="primary">pknD_2</name>
    <name evidence="11" type="ORF">SIN8267_01158</name>
</gene>
<name>A0ABM9ACX6_9GAMM</name>
<dbReference type="SMART" id="SM00331">
    <property type="entry name" value="PP2C_SIG"/>
    <property type="match status" value="1"/>
</dbReference>
<dbReference type="InterPro" id="IPR011009">
    <property type="entry name" value="Kinase-like_dom_sf"/>
</dbReference>